<reference evidence="3" key="1">
    <citation type="journal article" date="2020" name="Fungal Divers.">
        <title>Resolving the Mortierellaceae phylogeny through synthesis of multi-gene phylogenetics and phylogenomics.</title>
        <authorList>
            <person name="Vandepol N."/>
            <person name="Liber J."/>
            <person name="Desiro A."/>
            <person name="Na H."/>
            <person name="Kennedy M."/>
            <person name="Barry K."/>
            <person name="Grigoriev I.V."/>
            <person name="Miller A.N."/>
            <person name="O'Donnell K."/>
            <person name="Stajich J.E."/>
            <person name="Bonito G."/>
        </authorList>
    </citation>
    <scope>NUCLEOTIDE SEQUENCE</scope>
    <source>
        <strain evidence="3">NRRL 6426</strain>
    </source>
</reference>
<proteinExistence type="predicted"/>
<accession>A0A9P5V7I3</accession>
<organism evidence="3 4">
    <name type="scientific">Linnemannia schmuckeri</name>
    <dbReference type="NCBI Taxonomy" id="64567"/>
    <lineage>
        <taxon>Eukaryota</taxon>
        <taxon>Fungi</taxon>
        <taxon>Fungi incertae sedis</taxon>
        <taxon>Mucoromycota</taxon>
        <taxon>Mortierellomycotina</taxon>
        <taxon>Mortierellomycetes</taxon>
        <taxon>Mortierellales</taxon>
        <taxon>Mortierellaceae</taxon>
        <taxon>Linnemannia</taxon>
    </lineage>
</organism>
<keyword evidence="1" id="KW-0175">Coiled coil</keyword>
<feature type="compositionally biased region" description="Low complexity" evidence="2">
    <location>
        <begin position="25"/>
        <end position="42"/>
    </location>
</feature>
<evidence type="ECO:0000313" key="4">
    <source>
        <dbReference type="Proteomes" id="UP000748756"/>
    </source>
</evidence>
<name>A0A9P5V7I3_9FUNG</name>
<keyword evidence="4" id="KW-1185">Reference proteome</keyword>
<feature type="coiled-coil region" evidence="1">
    <location>
        <begin position="150"/>
        <end position="177"/>
    </location>
</feature>
<dbReference type="Proteomes" id="UP000748756">
    <property type="component" value="Unassembled WGS sequence"/>
</dbReference>
<dbReference type="AlphaFoldDB" id="A0A9P5V7I3"/>
<evidence type="ECO:0000313" key="3">
    <source>
        <dbReference type="EMBL" id="KAF9142531.1"/>
    </source>
</evidence>
<feature type="region of interest" description="Disordered" evidence="2">
    <location>
        <begin position="19"/>
        <end position="125"/>
    </location>
</feature>
<dbReference type="OrthoDB" id="2157641at2759"/>
<dbReference type="EMBL" id="JAAAUQ010001128">
    <property type="protein sequence ID" value="KAF9142531.1"/>
    <property type="molecule type" value="Genomic_DNA"/>
</dbReference>
<feature type="compositionally biased region" description="Polar residues" evidence="2">
    <location>
        <begin position="43"/>
        <end position="55"/>
    </location>
</feature>
<protein>
    <submittedName>
        <fullName evidence="3">Uncharacterized protein</fullName>
    </submittedName>
</protein>
<evidence type="ECO:0000256" key="2">
    <source>
        <dbReference type="SAM" id="MobiDB-lite"/>
    </source>
</evidence>
<comment type="caution">
    <text evidence="3">The sequence shown here is derived from an EMBL/GenBank/DDBJ whole genome shotgun (WGS) entry which is preliminary data.</text>
</comment>
<gene>
    <name evidence="3" type="ORF">BG015_000765</name>
</gene>
<sequence length="285" mass="30448">MDYGWGRCLDLLEQDGEMGWGENGHTGSTHGHSLTASSSTSSIVPNGNSSGTSLPMLSCEDDDASIKSGSKPAGSSFLNFPPPAVSGGGPSLPSPAHSGGGGYGSGIGGGRTASIKSSSSKHFGSQNVPLGDRVLLFDWSPPIPTLSMVQMTEEEQCENLKRQVISLESEMESHQEQRAPMMKLFLPKSHNYSKAFNNWERRSRYLLKEMVKYQIYVECLEQSIRFQTEAREAQKAAAAEAEAAAVGTEAAIVADAPSGRSSVELERLEVTDDDESCPTEVAVVV</sequence>
<evidence type="ECO:0000256" key="1">
    <source>
        <dbReference type="SAM" id="Coils"/>
    </source>
</evidence>
<feature type="compositionally biased region" description="Gly residues" evidence="2">
    <location>
        <begin position="98"/>
        <end position="111"/>
    </location>
</feature>